<reference evidence="8 9" key="1">
    <citation type="submission" date="2022-08" db="EMBL/GenBank/DDBJ databases">
        <title>Reclassification of Massilia species as members of the genera Telluria, Duganella, Pseudoduganella, Mokoshia gen. nov. and Zemynaea gen. nov. using orthogonal and non-orthogonal genome-based approaches.</title>
        <authorList>
            <person name="Bowman J.P."/>
        </authorList>
    </citation>
    <scope>NUCLEOTIDE SEQUENCE [LARGE SCALE GENOMIC DNA]</scope>
    <source>
        <strain evidence="8 9">JCM 31661</strain>
    </source>
</reference>
<evidence type="ECO:0000256" key="5">
    <source>
        <dbReference type="PROSITE-ProRule" id="PRU01248"/>
    </source>
</evidence>
<evidence type="ECO:0000256" key="4">
    <source>
        <dbReference type="ARBA" id="ARBA00023172"/>
    </source>
</evidence>
<proteinExistence type="inferred from homology"/>
<feature type="domain" description="Tyr recombinase" evidence="6">
    <location>
        <begin position="154"/>
        <end position="292"/>
    </location>
</feature>
<sequence length="292" mass="34436">MSLYKRDNMWWIDFTTASGELIRHSADTGNKLEAQELHDRLKAESWRVDRLRERRQYTWDEAAAKWLEETSHKRTHHDDVLKLRWLEQYLGGKLLTEVTHDVVAGIGARKRSQASAATANRHLALIRAILRRACDEWEWIDKAPKVKLYREPKRRVRWITPEQTRTLLDELQEHQRDMVLFALATGLRQGNVTGLCWSQVDLERRTAWISGEDVKNGDDLHVSLNDLALAVLQRQRGNHPERVFTYRRKPIKWVNTRGWRRALARAGIENFRWHDLCHTWASWLVQHGPPLV</sequence>
<evidence type="ECO:0000313" key="8">
    <source>
        <dbReference type="EMBL" id="MCS0597341.1"/>
    </source>
</evidence>
<dbReference type="PANTHER" id="PTHR30349">
    <property type="entry name" value="PHAGE INTEGRASE-RELATED"/>
    <property type="match status" value="1"/>
</dbReference>
<evidence type="ECO:0000256" key="2">
    <source>
        <dbReference type="ARBA" id="ARBA00022908"/>
    </source>
</evidence>
<evidence type="ECO:0000313" key="9">
    <source>
        <dbReference type="Proteomes" id="UP001206572"/>
    </source>
</evidence>
<evidence type="ECO:0000256" key="3">
    <source>
        <dbReference type="ARBA" id="ARBA00023125"/>
    </source>
</evidence>
<dbReference type="InterPro" id="IPR011010">
    <property type="entry name" value="DNA_brk_join_enz"/>
</dbReference>
<dbReference type="Proteomes" id="UP001206572">
    <property type="component" value="Unassembled WGS sequence"/>
</dbReference>
<dbReference type="Pfam" id="PF00589">
    <property type="entry name" value="Phage_integrase"/>
    <property type="match status" value="1"/>
</dbReference>
<feature type="domain" description="Core-binding (CB)" evidence="7">
    <location>
        <begin position="57"/>
        <end position="134"/>
    </location>
</feature>
<comment type="caution">
    <text evidence="8">The sequence shown here is derived from an EMBL/GenBank/DDBJ whole genome shotgun (WGS) entry which is preliminary data.</text>
</comment>
<gene>
    <name evidence="8" type="ORF">NX780_13390</name>
</gene>
<dbReference type="InterPro" id="IPR002104">
    <property type="entry name" value="Integrase_catalytic"/>
</dbReference>
<keyword evidence="2" id="KW-0229">DNA integration</keyword>
<dbReference type="Gene3D" id="1.10.443.10">
    <property type="entry name" value="Intergrase catalytic core"/>
    <property type="match status" value="1"/>
</dbReference>
<dbReference type="EMBL" id="JANUHA010000008">
    <property type="protein sequence ID" value="MCS0597341.1"/>
    <property type="molecule type" value="Genomic_DNA"/>
</dbReference>
<comment type="similarity">
    <text evidence="1">Belongs to the 'phage' integrase family.</text>
</comment>
<dbReference type="Gene3D" id="1.10.150.130">
    <property type="match status" value="1"/>
</dbReference>
<evidence type="ECO:0000259" key="6">
    <source>
        <dbReference type="PROSITE" id="PS51898"/>
    </source>
</evidence>
<accession>A0ABT2AM78</accession>
<dbReference type="PANTHER" id="PTHR30349:SF64">
    <property type="entry name" value="PROPHAGE INTEGRASE INTD-RELATED"/>
    <property type="match status" value="1"/>
</dbReference>
<keyword evidence="3 5" id="KW-0238">DNA-binding</keyword>
<evidence type="ECO:0000259" key="7">
    <source>
        <dbReference type="PROSITE" id="PS51900"/>
    </source>
</evidence>
<organism evidence="8 9">
    <name type="scientific">Massilia agri</name>
    <dbReference type="NCBI Taxonomy" id="1886785"/>
    <lineage>
        <taxon>Bacteria</taxon>
        <taxon>Pseudomonadati</taxon>
        <taxon>Pseudomonadota</taxon>
        <taxon>Betaproteobacteria</taxon>
        <taxon>Burkholderiales</taxon>
        <taxon>Oxalobacteraceae</taxon>
        <taxon>Telluria group</taxon>
        <taxon>Massilia</taxon>
    </lineage>
</organism>
<dbReference type="RefSeq" id="WP_258828365.1">
    <property type="nucleotide sequence ID" value="NZ_JANUHA010000008.1"/>
</dbReference>
<dbReference type="InterPro" id="IPR013762">
    <property type="entry name" value="Integrase-like_cat_sf"/>
</dbReference>
<dbReference type="InterPro" id="IPR010998">
    <property type="entry name" value="Integrase_recombinase_N"/>
</dbReference>
<keyword evidence="9" id="KW-1185">Reference proteome</keyword>
<protein>
    <submittedName>
        <fullName evidence="8">Site-specific integrase</fullName>
    </submittedName>
</protein>
<name>A0ABT2AM78_9BURK</name>
<evidence type="ECO:0000256" key="1">
    <source>
        <dbReference type="ARBA" id="ARBA00008857"/>
    </source>
</evidence>
<dbReference type="SUPFAM" id="SSF56349">
    <property type="entry name" value="DNA breaking-rejoining enzymes"/>
    <property type="match status" value="1"/>
</dbReference>
<dbReference type="PROSITE" id="PS51898">
    <property type="entry name" value="TYR_RECOMBINASE"/>
    <property type="match status" value="1"/>
</dbReference>
<dbReference type="PROSITE" id="PS51900">
    <property type="entry name" value="CB"/>
    <property type="match status" value="1"/>
</dbReference>
<dbReference type="CDD" id="cd00796">
    <property type="entry name" value="INT_Rci_Hp1_C"/>
    <property type="match status" value="1"/>
</dbReference>
<keyword evidence="4" id="KW-0233">DNA recombination</keyword>
<dbReference type="InterPro" id="IPR044068">
    <property type="entry name" value="CB"/>
</dbReference>
<dbReference type="InterPro" id="IPR050090">
    <property type="entry name" value="Tyrosine_recombinase_XerCD"/>
</dbReference>